<dbReference type="PANTHER" id="PTHR37946">
    <property type="entry name" value="SLL1969 PROTEIN"/>
    <property type="match status" value="1"/>
</dbReference>
<evidence type="ECO:0000313" key="3">
    <source>
        <dbReference type="Proteomes" id="UP000023435"/>
    </source>
</evidence>
<dbReference type="RefSeq" id="WP_036113090.1">
    <property type="nucleotide sequence ID" value="NZ_JAJA02000001.1"/>
</dbReference>
<dbReference type="Gene3D" id="3.40.50.1820">
    <property type="entry name" value="alpha/beta hydrolase"/>
    <property type="match status" value="1"/>
</dbReference>
<dbReference type="EMBL" id="JAJA02000001">
    <property type="protein sequence ID" value="KWS05548.1"/>
    <property type="molecule type" value="Genomic_DNA"/>
</dbReference>
<dbReference type="InterPro" id="IPR012908">
    <property type="entry name" value="PGAP1-ab_dom-like"/>
</dbReference>
<dbReference type="AlphaFoldDB" id="A0A108UAG8"/>
<sequence>MPKRSPADAVIGHGTDLRGIGRLTVDAITGVTDLVESVHATIVALPSPLGAAVRDPTRGITGLVYRSVRGITRFVGDGLDLALAQFAPLLNRIDSLPQRGAVVSALNGVLGDHLAATDNPLAIDMHLRKDGRPLKLGRKSLAAAYPQATGKVVVLIHGLCMNDLQWNWNGHDHGAALARDAGWTPVYLHYNTGRHISSNGRELSAQLDKLLREWPVPVERFAIVCHSMGGLVARSACHSAQRGKRQWLSRLDSLVFLGTPHHGAPLERAGSWFDMLIALSPYTAPFARLGKIRSAGIQDLRHGNLIEADWRKHGDDGRRDPRTPLPLPESVRSYAIAVSTDKEGASNVGGLAAAERFSGDTLVPVASALGLHPDPALDLRIPKSHRWIGHGLHHLDLLGDAQVYRRIRRWLG</sequence>
<protein>
    <recommendedName>
        <fullName evidence="1">GPI inositol-deacylase PGAP1-like alpha/beta domain-containing protein</fullName>
    </recommendedName>
</protein>
<name>A0A108UAG8_9GAMM</name>
<dbReference type="Pfam" id="PF07819">
    <property type="entry name" value="PGAP1"/>
    <property type="match status" value="1"/>
</dbReference>
<evidence type="ECO:0000313" key="2">
    <source>
        <dbReference type="EMBL" id="KWS05548.1"/>
    </source>
</evidence>
<evidence type="ECO:0000259" key="1">
    <source>
        <dbReference type="Pfam" id="PF07819"/>
    </source>
</evidence>
<dbReference type="PANTHER" id="PTHR37946:SF1">
    <property type="entry name" value="SLL1969 PROTEIN"/>
    <property type="match status" value="1"/>
</dbReference>
<dbReference type="GO" id="GO:0016788">
    <property type="term" value="F:hydrolase activity, acting on ester bonds"/>
    <property type="evidence" value="ECO:0007669"/>
    <property type="project" value="InterPro"/>
</dbReference>
<organism evidence="2 3">
    <name type="scientific">Lysobacter capsici AZ78</name>
    <dbReference type="NCBI Taxonomy" id="1444315"/>
    <lineage>
        <taxon>Bacteria</taxon>
        <taxon>Pseudomonadati</taxon>
        <taxon>Pseudomonadota</taxon>
        <taxon>Gammaproteobacteria</taxon>
        <taxon>Lysobacterales</taxon>
        <taxon>Lysobacteraceae</taxon>
        <taxon>Lysobacter</taxon>
    </lineage>
</organism>
<dbReference type="SUPFAM" id="SSF53474">
    <property type="entry name" value="alpha/beta-Hydrolases"/>
    <property type="match status" value="1"/>
</dbReference>
<keyword evidence="3" id="KW-1185">Reference proteome</keyword>
<dbReference type="InterPro" id="IPR029058">
    <property type="entry name" value="AB_hydrolase_fold"/>
</dbReference>
<feature type="domain" description="GPI inositol-deacylase PGAP1-like alpha/beta" evidence="1">
    <location>
        <begin position="148"/>
        <end position="311"/>
    </location>
</feature>
<dbReference type="OrthoDB" id="869379at2"/>
<proteinExistence type="predicted"/>
<reference evidence="2 3" key="1">
    <citation type="journal article" date="2014" name="Genome Announc.">
        <title>Draft Genome Sequence of Lysobacter capsici AZ78, a Bacterium Antagonistic to Plant-Pathogenic Oomycetes.</title>
        <authorList>
            <person name="Puopolo G."/>
            <person name="Sonego P."/>
            <person name="Engelen K."/>
            <person name="Pertot I."/>
        </authorList>
    </citation>
    <scope>NUCLEOTIDE SEQUENCE [LARGE SCALE GENOMIC DNA]</scope>
    <source>
        <strain evidence="2 3">AZ78</strain>
    </source>
</reference>
<accession>A0A108UAG8</accession>
<gene>
    <name evidence="2" type="ORF">AZ78_3100</name>
</gene>
<dbReference type="Proteomes" id="UP000023435">
    <property type="component" value="Unassembled WGS sequence"/>
</dbReference>
<comment type="caution">
    <text evidence="2">The sequence shown here is derived from an EMBL/GenBank/DDBJ whole genome shotgun (WGS) entry which is preliminary data.</text>
</comment>